<dbReference type="EMBL" id="VSSQ01063852">
    <property type="protein sequence ID" value="MPN16851.1"/>
    <property type="molecule type" value="Genomic_DNA"/>
</dbReference>
<evidence type="ECO:0000256" key="1">
    <source>
        <dbReference type="SAM" id="Phobius"/>
    </source>
</evidence>
<proteinExistence type="predicted"/>
<gene>
    <name evidence="2" type="ORF">SDC9_164198</name>
</gene>
<feature type="transmembrane region" description="Helical" evidence="1">
    <location>
        <begin position="34"/>
        <end position="53"/>
    </location>
</feature>
<dbReference type="AlphaFoldDB" id="A0A645FR09"/>
<name>A0A645FR09_9ZZZZ</name>
<evidence type="ECO:0000313" key="2">
    <source>
        <dbReference type="EMBL" id="MPN16851.1"/>
    </source>
</evidence>
<keyword evidence="1" id="KW-0812">Transmembrane</keyword>
<sequence length="54" mass="5899">MVIGEFAGNCFKALIGFLLNFSIGLVVSGIKRVPLIFIPVNFGATFIGFKQVFF</sequence>
<organism evidence="2">
    <name type="scientific">bioreactor metagenome</name>
    <dbReference type="NCBI Taxonomy" id="1076179"/>
    <lineage>
        <taxon>unclassified sequences</taxon>
        <taxon>metagenomes</taxon>
        <taxon>ecological metagenomes</taxon>
    </lineage>
</organism>
<comment type="caution">
    <text evidence="2">The sequence shown here is derived from an EMBL/GenBank/DDBJ whole genome shotgun (WGS) entry which is preliminary data.</text>
</comment>
<feature type="transmembrane region" description="Helical" evidence="1">
    <location>
        <begin position="6"/>
        <end position="27"/>
    </location>
</feature>
<protein>
    <submittedName>
        <fullName evidence="2">Uncharacterized protein</fullName>
    </submittedName>
</protein>
<reference evidence="2" key="1">
    <citation type="submission" date="2019-08" db="EMBL/GenBank/DDBJ databases">
        <authorList>
            <person name="Kucharzyk K."/>
            <person name="Murdoch R.W."/>
            <person name="Higgins S."/>
            <person name="Loffler F."/>
        </authorList>
    </citation>
    <scope>NUCLEOTIDE SEQUENCE</scope>
</reference>
<accession>A0A645FR09</accession>
<keyword evidence="1" id="KW-1133">Transmembrane helix</keyword>
<keyword evidence="1" id="KW-0472">Membrane</keyword>